<dbReference type="EMBL" id="JBBWWQ010000018">
    <property type="protein sequence ID" value="KAK8921457.1"/>
    <property type="molecule type" value="Genomic_DNA"/>
</dbReference>
<accession>A0AAP0FWX1</accession>
<keyword evidence="2" id="KW-1185">Reference proteome</keyword>
<dbReference type="Gene3D" id="3.40.50.300">
    <property type="entry name" value="P-loop containing nucleotide triphosphate hydrolases"/>
    <property type="match status" value="1"/>
</dbReference>
<dbReference type="InterPro" id="IPR027417">
    <property type="entry name" value="P-loop_NTPase"/>
</dbReference>
<name>A0AAP0FWX1_9ASPA</name>
<proteinExistence type="predicted"/>
<gene>
    <name evidence="1" type="primary">DRP4A</name>
    <name evidence="1" type="ORF">KSP39_PZI020608</name>
</gene>
<dbReference type="Proteomes" id="UP001418222">
    <property type="component" value="Unassembled WGS sequence"/>
</dbReference>
<protein>
    <submittedName>
        <fullName evidence="1">Dynamin-related protein 4A</fullName>
    </submittedName>
</protein>
<reference evidence="1 2" key="1">
    <citation type="journal article" date="2022" name="Nat. Plants">
        <title>Genomes of leafy and leafless Platanthera orchids illuminate the evolution of mycoheterotrophy.</title>
        <authorList>
            <person name="Li M.H."/>
            <person name="Liu K.W."/>
            <person name="Li Z."/>
            <person name="Lu H.C."/>
            <person name="Ye Q.L."/>
            <person name="Zhang D."/>
            <person name="Wang J.Y."/>
            <person name="Li Y.F."/>
            <person name="Zhong Z.M."/>
            <person name="Liu X."/>
            <person name="Yu X."/>
            <person name="Liu D.K."/>
            <person name="Tu X.D."/>
            <person name="Liu B."/>
            <person name="Hao Y."/>
            <person name="Liao X.Y."/>
            <person name="Jiang Y.T."/>
            <person name="Sun W.H."/>
            <person name="Chen J."/>
            <person name="Chen Y.Q."/>
            <person name="Ai Y."/>
            <person name="Zhai J.W."/>
            <person name="Wu S.S."/>
            <person name="Zhou Z."/>
            <person name="Hsiao Y.Y."/>
            <person name="Wu W.L."/>
            <person name="Chen Y.Y."/>
            <person name="Lin Y.F."/>
            <person name="Hsu J.L."/>
            <person name="Li C.Y."/>
            <person name="Wang Z.W."/>
            <person name="Zhao X."/>
            <person name="Zhong W.Y."/>
            <person name="Ma X.K."/>
            <person name="Ma L."/>
            <person name="Huang J."/>
            <person name="Chen G.Z."/>
            <person name="Huang M.Z."/>
            <person name="Huang L."/>
            <person name="Peng D.H."/>
            <person name="Luo Y.B."/>
            <person name="Zou S.Q."/>
            <person name="Chen S.P."/>
            <person name="Lan S."/>
            <person name="Tsai W.C."/>
            <person name="Van de Peer Y."/>
            <person name="Liu Z.J."/>
        </authorList>
    </citation>
    <scope>NUCLEOTIDE SEQUENCE [LARGE SCALE GENOMIC DNA]</scope>
    <source>
        <strain evidence="1">Lor287</strain>
    </source>
</reference>
<organism evidence="1 2">
    <name type="scientific">Platanthera zijinensis</name>
    <dbReference type="NCBI Taxonomy" id="2320716"/>
    <lineage>
        <taxon>Eukaryota</taxon>
        <taxon>Viridiplantae</taxon>
        <taxon>Streptophyta</taxon>
        <taxon>Embryophyta</taxon>
        <taxon>Tracheophyta</taxon>
        <taxon>Spermatophyta</taxon>
        <taxon>Magnoliopsida</taxon>
        <taxon>Liliopsida</taxon>
        <taxon>Asparagales</taxon>
        <taxon>Orchidaceae</taxon>
        <taxon>Orchidoideae</taxon>
        <taxon>Orchideae</taxon>
        <taxon>Orchidinae</taxon>
        <taxon>Platanthera</taxon>
    </lineage>
</organism>
<comment type="caution">
    <text evidence="1">The sequence shown here is derived from an EMBL/GenBank/DDBJ whole genome shotgun (WGS) entry which is preliminary data.</text>
</comment>
<evidence type="ECO:0000313" key="1">
    <source>
        <dbReference type="EMBL" id="KAK8921457.1"/>
    </source>
</evidence>
<evidence type="ECO:0000313" key="2">
    <source>
        <dbReference type="Proteomes" id="UP001418222"/>
    </source>
</evidence>
<dbReference type="AlphaFoldDB" id="A0AAP0FWX1"/>
<sequence>MANPFISSYTECIQPLLNAINGMRQRNILEEGVELPTIVIVGDQSSDKASIV</sequence>